<dbReference type="HAMAP" id="MF_01365_B">
    <property type="entry name" value="Ribosomal_uL6_B"/>
    <property type="match status" value="1"/>
</dbReference>
<dbReference type="InterPro" id="IPR000702">
    <property type="entry name" value="Ribosomal_uL6-like"/>
</dbReference>
<dbReference type="InterPro" id="IPR020040">
    <property type="entry name" value="Ribosomal_uL6_a/b-dom"/>
</dbReference>
<evidence type="ECO:0000256" key="7">
    <source>
        <dbReference type="RuleBase" id="RU003869"/>
    </source>
</evidence>
<dbReference type="GO" id="GO:0003735">
    <property type="term" value="F:structural constituent of ribosome"/>
    <property type="evidence" value="ECO:0007669"/>
    <property type="project" value="InterPro"/>
</dbReference>
<dbReference type="InterPro" id="IPR002358">
    <property type="entry name" value="Ribosomal_uL6_CS"/>
</dbReference>
<dbReference type="Proteomes" id="UP001055712">
    <property type="component" value="Unassembled WGS sequence"/>
</dbReference>
<keyword evidence="5 7" id="KW-0687">Ribonucleoprotein</keyword>
<proteinExistence type="inferred from homology"/>
<evidence type="ECO:0000256" key="6">
    <source>
        <dbReference type="ARBA" id="ARBA00069413"/>
    </source>
</evidence>
<keyword evidence="3" id="KW-0694">RNA-binding</keyword>
<accession>A0A9D4YZV8</accession>
<keyword evidence="10" id="KW-1185">Reference proteome</keyword>
<dbReference type="PRINTS" id="PR00059">
    <property type="entry name" value="RIBOSOMALL6"/>
</dbReference>
<dbReference type="GO" id="GO:0006412">
    <property type="term" value="P:translation"/>
    <property type="evidence" value="ECO:0007669"/>
    <property type="project" value="InterPro"/>
</dbReference>
<reference evidence="9" key="1">
    <citation type="journal article" date="2019" name="Plant J.">
        <title>Chlorella vulgaris genome assembly and annotation reveals the molecular basis for metabolic acclimation to high light conditions.</title>
        <authorList>
            <person name="Cecchin M."/>
            <person name="Marcolungo L."/>
            <person name="Rossato M."/>
            <person name="Girolomoni L."/>
            <person name="Cosentino E."/>
            <person name="Cuine S."/>
            <person name="Li-Beisson Y."/>
            <person name="Delledonne M."/>
            <person name="Ballottari M."/>
        </authorList>
    </citation>
    <scope>NUCLEOTIDE SEQUENCE</scope>
    <source>
        <strain evidence="9">211/11P</strain>
    </source>
</reference>
<dbReference type="SUPFAM" id="SSF56053">
    <property type="entry name" value="Ribosomal protein L6"/>
    <property type="match status" value="2"/>
</dbReference>
<comment type="caution">
    <text evidence="9">The sequence shown here is derived from an EMBL/GenBank/DDBJ whole genome shotgun (WGS) entry which is preliminary data.</text>
</comment>
<dbReference type="Pfam" id="PF00347">
    <property type="entry name" value="Ribosomal_L6"/>
    <property type="match status" value="2"/>
</dbReference>
<dbReference type="GO" id="GO:0005840">
    <property type="term" value="C:ribosome"/>
    <property type="evidence" value="ECO:0007669"/>
    <property type="project" value="UniProtKB-KW"/>
</dbReference>
<sequence length="210" mass="23073">MQASSILGQRLQAFQPAAARQQRGAHVQTTCKDSRIGKVPVPVPDKVTVTVNGQHVVVKGPKGELQRTFHPLVVLEREENLFRVKRADESRQAAQQHGLQRTLLSNMIVGVDTGFTTTLQMLGVGYRAAVAGNNLTLNVGYSNPVQMTIPQGLTVKVEKNTTIEVSGFDKELVGQFSANVRSKREPEPYKGKGVRYSDEVVLRKEGKRGK</sequence>
<feature type="domain" description="Large ribosomal subunit protein uL6 alpha-beta" evidence="8">
    <location>
        <begin position="43"/>
        <end position="114"/>
    </location>
</feature>
<dbReference type="InterPro" id="IPR036789">
    <property type="entry name" value="Ribosomal_uL6-like_a/b-dom_sf"/>
</dbReference>
<evidence type="ECO:0000256" key="2">
    <source>
        <dbReference type="ARBA" id="ARBA00022730"/>
    </source>
</evidence>
<dbReference type="OrthoDB" id="540873at2759"/>
<dbReference type="FunFam" id="3.90.930.12:FF:000001">
    <property type="entry name" value="50S ribosomal protein L6"/>
    <property type="match status" value="1"/>
</dbReference>
<reference evidence="9" key="2">
    <citation type="submission" date="2020-11" db="EMBL/GenBank/DDBJ databases">
        <authorList>
            <person name="Cecchin M."/>
            <person name="Marcolungo L."/>
            <person name="Rossato M."/>
            <person name="Girolomoni L."/>
            <person name="Cosentino E."/>
            <person name="Cuine S."/>
            <person name="Li-Beisson Y."/>
            <person name="Delledonne M."/>
            <person name="Ballottari M."/>
        </authorList>
    </citation>
    <scope>NUCLEOTIDE SEQUENCE</scope>
    <source>
        <strain evidence="9">211/11P</strain>
        <tissue evidence="9">Whole cell</tissue>
    </source>
</reference>
<evidence type="ECO:0000256" key="4">
    <source>
        <dbReference type="ARBA" id="ARBA00022980"/>
    </source>
</evidence>
<dbReference type="FunFam" id="3.90.930.12:FF:000002">
    <property type="entry name" value="50S ribosomal protein L6"/>
    <property type="match status" value="1"/>
</dbReference>
<gene>
    <name evidence="9" type="ORF">D9Q98_003076</name>
</gene>
<protein>
    <recommendedName>
        <fullName evidence="6">Large ribosomal subunit protein uL6c</fullName>
    </recommendedName>
</protein>
<dbReference type="PANTHER" id="PTHR11655">
    <property type="entry name" value="60S/50S RIBOSOMAL PROTEIN L6/L9"/>
    <property type="match status" value="1"/>
</dbReference>
<evidence type="ECO:0000313" key="9">
    <source>
        <dbReference type="EMBL" id="KAI3435024.1"/>
    </source>
</evidence>
<evidence type="ECO:0000256" key="3">
    <source>
        <dbReference type="ARBA" id="ARBA00022884"/>
    </source>
</evidence>
<dbReference type="EMBL" id="SIDB01000003">
    <property type="protein sequence ID" value="KAI3435024.1"/>
    <property type="molecule type" value="Genomic_DNA"/>
</dbReference>
<dbReference type="PANTHER" id="PTHR11655:SF14">
    <property type="entry name" value="LARGE RIBOSOMAL SUBUNIT PROTEIN UL6M"/>
    <property type="match status" value="1"/>
</dbReference>
<dbReference type="GO" id="GO:0019843">
    <property type="term" value="F:rRNA binding"/>
    <property type="evidence" value="ECO:0007669"/>
    <property type="project" value="UniProtKB-KW"/>
</dbReference>
<evidence type="ECO:0000256" key="5">
    <source>
        <dbReference type="ARBA" id="ARBA00023274"/>
    </source>
</evidence>
<feature type="domain" description="Large ribosomal subunit protein uL6 alpha-beta" evidence="8">
    <location>
        <begin position="123"/>
        <end position="196"/>
    </location>
</feature>
<keyword evidence="2" id="KW-0699">rRNA-binding</keyword>
<dbReference type="Gene3D" id="3.90.930.12">
    <property type="entry name" value="Ribosomal protein L6, alpha-beta domain"/>
    <property type="match status" value="2"/>
</dbReference>
<dbReference type="InterPro" id="IPR019906">
    <property type="entry name" value="Ribosomal_uL6_bac-type"/>
</dbReference>
<dbReference type="NCBIfam" id="TIGR03654">
    <property type="entry name" value="L6_bact"/>
    <property type="match status" value="1"/>
</dbReference>
<organism evidence="9 10">
    <name type="scientific">Chlorella vulgaris</name>
    <name type="common">Green alga</name>
    <dbReference type="NCBI Taxonomy" id="3077"/>
    <lineage>
        <taxon>Eukaryota</taxon>
        <taxon>Viridiplantae</taxon>
        <taxon>Chlorophyta</taxon>
        <taxon>core chlorophytes</taxon>
        <taxon>Trebouxiophyceae</taxon>
        <taxon>Chlorellales</taxon>
        <taxon>Chlorellaceae</taxon>
        <taxon>Chlorella clade</taxon>
        <taxon>Chlorella</taxon>
    </lineage>
</organism>
<comment type="similarity">
    <text evidence="1 7">Belongs to the universal ribosomal protein uL6 family.</text>
</comment>
<keyword evidence="4 7" id="KW-0689">Ribosomal protein</keyword>
<evidence type="ECO:0000256" key="1">
    <source>
        <dbReference type="ARBA" id="ARBA00009356"/>
    </source>
</evidence>
<name>A0A9D4YZV8_CHLVU</name>
<dbReference type="GO" id="GO:1990904">
    <property type="term" value="C:ribonucleoprotein complex"/>
    <property type="evidence" value="ECO:0007669"/>
    <property type="project" value="UniProtKB-KW"/>
</dbReference>
<dbReference type="PROSITE" id="PS00525">
    <property type="entry name" value="RIBOSOMAL_L6_1"/>
    <property type="match status" value="1"/>
</dbReference>
<dbReference type="AlphaFoldDB" id="A0A9D4YZV8"/>
<dbReference type="PIRSF" id="PIRSF002162">
    <property type="entry name" value="Ribosomal_L6"/>
    <property type="match status" value="1"/>
</dbReference>
<evidence type="ECO:0000313" key="10">
    <source>
        <dbReference type="Proteomes" id="UP001055712"/>
    </source>
</evidence>
<evidence type="ECO:0000259" key="8">
    <source>
        <dbReference type="Pfam" id="PF00347"/>
    </source>
</evidence>